<reference evidence="1" key="1">
    <citation type="submission" date="2018-02" db="EMBL/GenBank/DDBJ databases">
        <title>Rhizophora mucronata_Transcriptome.</title>
        <authorList>
            <person name="Meera S.P."/>
            <person name="Sreeshan A."/>
            <person name="Augustine A."/>
        </authorList>
    </citation>
    <scope>NUCLEOTIDE SEQUENCE</scope>
    <source>
        <tissue evidence="1">Leaf</tissue>
    </source>
</reference>
<dbReference type="EMBL" id="GGEC01047688">
    <property type="protein sequence ID" value="MBX28172.1"/>
    <property type="molecule type" value="Transcribed_RNA"/>
</dbReference>
<name>A0A2P2MDA9_RHIMU</name>
<evidence type="ECO:0000313" key="1">
    <source>
        <dbReference type="EMBL" id="MBX28172.1"/>
    </source>
</evidence>
<organism evidence="1">
    <name type="scientific">Rhizophora mucronata</name>
    <name type="common">Asiatic mangrove</name>
    <dbReference type="NCBI Taxonomy" id="61149"/>
    <lineage>
        <taxon>Eukaryota</taxon>
        <taxon>Viridiplantae</taxon>
        <taxon>Streptophyta</taxon>
        <taxon>Embryophyta</taxon>
        <taxon>Tracheophyta</taxon>
        <taxon>Spermatophyta</taxon>
        <taxon>Magnoliopsida</taxon>
        <taxon>eudicotyledons</taxon>
        <taxon>Gunneridae</taxon>
        <taxon>Pentapetalae</taxon>
        <taxon>rosids</taxon>
        <taxon>fabids</taxon>
        <taxon>Malpighiales</taxon>
        <taxon>Rhizophoraceae</taxon>
        <taxon>Rhizophora</taxon>
    </lineage>
</organism>
<dbReference type="AlphaFoldDB" id="A0A2P2MDA9"/>
<sequence>MDFLMDQKIVPNHLHALLNSYFYFVTRCMY</sequence>
<protein>
    <submittedName>
        <fullName evidence="1">Uncharacterized protein</fullName>
    </submittedName>
</protein>
<proteinExistence type="predicted"/>
<accession>A0A2P2MDA9</accession>